<dbReference type="Gene3D" id="3.60.10.10">
    <property type="entry name" value="Endonuclease/exonuclease/phosphatase"/>
    <property type="match status" value="1"/>
</dbReference>
<sequence length="678" mass="75044">MGFIKELILAPVGKELIPLRVSEVDGEIDSLFNGYMLDSSVFGEFDDENVAVGSVEGSDEDSGEHGDEEDIPVMAPVCDPLLANVGGNRVSEEKSDIPSEEGSTSSFEQEVKDKSHTPCPVNQPDLVPDLDCDSQVKSNTPHQIQIMSREPIPSTLHNHVNPHVVSPNTSSGPVNTTFSPTPAHPSPLNNRPKITPQKTNKIKRPHSVPPTSSQSLQRPTRMKRFASLRLIDSLNGIAPQLRKNTNNPPKFKHKKLSQLTKPSSFASSDALSDSYSLINRCNLRILSKPNHSASSNTESMEVNRTINIGNDLGFNMNGKESDVAHALGTGDINESMSSRDDRLLIQSLWGHLPFDYLVKKSDGKSGGIIAIWDPSKFVLSSSINDVGFLALLGTWVPINSPCLIIIVYAPQDLQTKKKLWLDIKGIIEANNILSIVMGDFNEVRSADERLGTVFCQRSASIFNEFISSTGLFDLPMGGMRYTRMNSLGSKLSKIDRILVSKHFVNKWPNSHTLALVREFSDHSPLLLVNSINDYGPIPFKFYNSWLLHKDFNEVISKSWSSTDGFPFTNSATQFKQKLKDLKQSIKTWRALVNSQETAAASDLREKIKAIDLRAELSPLSTADIDLRINSVKLLADMELQKKIGNGQSTRFWLDRGLEGLLFAPSSLGFTDWNHMLIV</sequence>
<dbReference type="EMBL" id="PKPP01005646">
    <property type="protein sequence ID" value="PWA59349.1"/>
    <property type="molecule type" value="Genomic_DNA"/>
</dbReference>
<keyword evidence="3" id="KW-1185">Reference proteome</keyword>
<evidence type="ECO:0000313" key="3">
    <source>
        <dbReference type="Proteomes" id="UP000245207"/>
    </source>
</evidence>
<comment type="caution">
    <text evidence="2">The sequence shown here is derived from an EMBL/GenBank/DDBJ whole genome shotgun (WGS) entry which is preliminary data.</text>
</comment>
<protein>
    <submittedName>
        <fullName evidence="2">Cytochrome P450</fullName>
    </submittedName>
</protein>
<dbReference type="AlphaFoldDB" id="A0A2U1MDL0"/>
<dbReference type="Proteomes" id="UP000245207">
    <property type="component" value="Unassembled WGS sequence"/>
</dbReference>
<evidence type="ECO:0000313" key="2">
    <source>
        <dbReference type="EMBL" id="PWA59349.1"/>
    </source>
</evidence>
<organism evidence="2 3">
    <name type="scientific">Artemisia annua</name>
    <name type="common">Sweet wormwood</name>
    <dbReference type="NCBI Taxonomy" id="35608"/>
    <lineage>
        <taxon>Eukaryota</taxon>
        <taxon>Viridiplantae</taxon>
        <taxon>Streptophyta</taxon>
        <taxon>Embryophyta</taxon>
        <taxon>Tracheophyta</taxon>
        <taxon>Spermatophyta</taxon>
        <taxon>Magnoliopsida</taxon>
        <taxon>eudicotyledons</taxon>
        <taxon>Gunneridae</taxon>
        <taxon>Pentapetalae</taxon>
        <taxon>asterids</taxon>
        <taxon>campanulids</taxon>
        <taxon>Asterales</taxon>
        <taxon>Asteraceae</taxon>
        <taxon>Asteroideae</taxon>
        <taxon>Anthemideae</taxon>
        <taxon>Artemisiinae</taxon>
        <taxon>Artemisia</taxon>
    </lineage>
</organism>
<dbReference type="OrthoDB" id="8196670at2759"/>
<dbReference type="STRING" id="35608.A0A2U1MDL0"/>
<dbReference type="PANTHER" id="PTHR33710:SF64">
    <property type="entry name" value="ENDONUCLEASE_EXONUCLEASE_PHOSPHATASE DOMAIN-CONTAINING PROTEIN"/>
    <property type="match status" value="1"/>
</dbReference>
<feature type="compositionally biased region" description="Polar residues" evidence="1">
    <location>
        <begin position="209"/>
        <end position="218"/>
    </location>
</feature>
<dbReference type="InterPro" id="IPR036691">
    <property type="entry name" value="Endo/exonu/phosph_ase_sf"/>
</dbReference>
<name>A0A2U1MDL0_ARTAN</name>
<feature type="region of interest" description="Disordered" evidence="1">
    <location>
        <begin position="84"/>
        <end position="219"/>
    </location>
</feature>
<evidence type="ECO:0000256" key="1">
    <source>
        <dbReference type="SAM" id="MobiDB-lite"/>
    </source>
</evidence>
<reference evidence="2 3" key="1">
    <citation type="journal article" date="2018" name="Mol. Plant">
        <title>The genome of Artemisia annua provides insight into the evolution of Asteraceae family and artemisinin biosynthesis.</title>
        <authorList>
            <person name="Shen Q."/>
            <person name="Zhang L."/>
            <person name="Liao Z."/>
            <person name="Wang S."/>
            <person name="Yan T."/>
            <person name="Shi P."/>
            <person name="Liu M."/>
            <person name="Fu X."/>
            <person name="Pan Q."/>
            <person name="Wang Y."/>
            <person name="Lv Z."/>
            <person name="Lu X."/>
            <person name="Zhang F."/>
            <person name="Jiang W."/>
            <person name="Ma Y."/>
            <person name="Chen M."/>
            <person name="Hao X."/>
            <person name="Li L."/>
            <person name="Tang Y."/>
            <person name="Lv G."/>
            <person name="Zhou Y."/>
            <person name="Sun X."/>
            <person name="Brodelius P.E."/>
            <person name="Rose J.K.C."/>
            <person name="Tang K."/>
        </authorList>
    </citation>
    <scope>NUCLEOTIDE SEQUENCE [LARGE SCALE GENOMIC DNA]</scope>
    <source>
        <strain evidence="3">cv. Huhao1</strain>
        <tissue evidence="2">Leaf</tissue>
    </source>
</reference>
<dbReference type="PANTHER" id="PTHR33710">
    <property type="entry name" value="BNAC02G09200D PROTEIN"/>
    <property type="match status" value="1"/>
</dbReference>
<accession>A0A2U1MDL0</accession>
<feature type="compositionally biased region" description="Polar residues" evidence="1">
    <location>
        <begin position="135"/>
        <end position="146"/>
    </location>
</feature>
<proteinExistence type="predicted"/>
<dbReference type="SUPFAM" id="SSF56219">
    <property type="entry name" value="DNase I-like"/>
    <property type="match status" value="1"/>
</dbReference>
<gene>
    <name evidence="2" type="ORF">CTI12_AA392510</name>
</gene>
<feature type="compositionally biased region" description="Polar residues" evidence="1">
    <location>
        <begin position="166"/>
        <end position="180"/>
    </location>
</feature>